<accession>A0A9D4JPP6</accession>
<reference evidence="1" key="1">
    <citation type="journal article" date="2019" name="bioRxiv">
        <title>The Genome of the Zebra Mussel, Dreissena polymorpha: A Resource for Invasive Species Research.</title>
        <authorList>
            <person name="McCartney M.A."/>
            <person name="Auch B."/>
            <person name="Kono T."/>
            <person name="Mallez S."/>
            <person name="Zhang Y."/>
            <person name="Obille A."/>
            <person name="Becker A."/>
            <person name="Abrahante J.E."/>
            <person name="Garbe J."/>
            <person name="Badalamenti J.P."/>
            <person name="Herman A."/>
            <person name="Mangelson H."/>
            <person name="Liachko I."/>
            <person name="Sullivan S."/>
            <person name="Sone E.D."/>
            <person name="Koren S."/>
            <person name="Silverstein K.A.T."/>
            <person name="Beckman K.B."/>
            <person name="Gohl D.M."/>
        </authorList>
    </citation>
    <scope>NUCLEOTIDE SEQUENCE</scope>
    <source>
        <strain evidence="1">Duluth1</strain>
        <tissue evidence="1">Whole animal</tissue>
    </source>
</reference>
<dbReference type="AlphaFoldDB" id="A0A9D4JPP6"/>
<reference evidence="1" key="2">
    <citation type="submission" date="2020-11" db="EMBL/GenBank/DDBJ databases">
        <authorList>
            <person name="McCartney M.A."/>
            <person name="Auch B."/>
            <person name="Kono T."/>
            <person name="Mallez S."/>
            <person name="Becker A."/>
            <person name="Gohl D.M."/>
            <person name="Silverstein K.A.T."/>
            <person name="Koren S."/>
            <person name="Bechman K.B."/>
            <person name="Herman A."/>
            <person name="Abrahante J.E."/>
            <person name="Garbe J."/>
        </authorList>
    </citation>
    <scope>NUCLEOTIDE SEQUENCE</scope>
    <source>
        <strain evidence="1">Duluth1</strain>
        <tissue evidence="1">Whole animal</tissue>
    </source>
</reference>
<comment type="caution">
    <text evidence="1">The sequence shown here is derived from an EMBL/GenBank/DDBJ whole genome shotgun (WGS) entry which is preliminary data.</text>
</comment>
<dbReference type="Proteomes" id="UP000828390">
    <property type="component" value="Unassembled WGS sequence"/>
</dbReference>
<proteinExistence type="predicted"/>
<name>A0A9D4JPP6_DREPO</name>
<evidence type="ECO:0000313" key="2">
    <source>
        <dbReference type="Proteomes" id="UP000828390"/>
    </source>
</evidence>
<protein>
    <submittedName>
        <fullName evidence="1">Uncharacterized protein</fullName>
    </submittedName>
</protein>
<keyword evidence="2" id="KW-1185">Reference proteome</keyword>
<dbReference type="EMBL" id="JAIWYP010000006">
    <property type="protein sequence ID" value="KAH3815332.1"/>
    <property type="molecule type" value="Genomic_DNA"/>
</dbReference>
<organism evidence="1 2">
    <name type="scientific">Dreissena polymorpha</name>
    <name type="common">Zebra mussel</name>
    <name type="synonym">Mytilus polymorpha</name>
    <dbReference type="NCBI Taxonomy" id="45954"/>
    <lineage>
        <taxon>Eukaryota</taxon>
        <taxon>Metazoa</taxon>
        <taxon>Spiralia</taxon>
        <taxon>Lophotrochozoa</taxon>
        <taxon>Mollusca</taxon>
        <taxon>Bivalvia</taxon>
        <taxon>Autobranchia</taxon>
        <taxon>Heteroconchia</taxon>
        <taxon>Euheterodonta</taxon>
        <taxon>Imparidentia</taxon>
        <taxon>Neoheterodontei</taxon>
        <taxon>Myida</taxon>
        <taxon>Dreissenoidea</taxon>
        <taxon>Dreissenidae</taxon>
        <taxon>Dreissena</taxon>
    </lineage>
</organism>
<sequence length="93" mass="10231">MAVAAVAGEHKSSRNDSAMTLPKESCSYVNGVFNSALTVDDCVNVIGASLSYSRTSALGLVPEFPERAAWYSCNTNSFNFHRLLYLLKRRHKS</sequence>
<evidence type="ECO:0000313" key="1">
    <source>
        <dbReference type="EMBL" id="KAH3815332.1"/>
    </source>
</evidence>
<gene>
    <name evidence="1" type="ORF">DPMN_143854</name>
</gene>